<dbReference type="AlphaFoldDB" id="A0AAV7CUZ7"/>
<keyword evidence="3" id="KW-1185">Reference proteome</keyword>
<dbReference type="EMBL" id="WNYA01000002">
    <property type="protein sequence ID" value="KAG8588949.1"/>
    <property type="molecule type" value="Genomic_DNA"/>
</dbReference>
<proteinExistence type="predicted"/>
<sequence>MPDLLEYNGGFSLYLTPLVLCDQKFVFGRTYATTSETRSPIPRATSSSRHRQPAVSSTDPARNIIKSKGLSDKVACNSDSNPDQKKTN</sequence>
<feature type="region of interest" description="Disordered" evidence="1">
    <location>
        <begin position="32"/>
        <end position="88"/>
    </location>
</feature>
<organism evidence="2 3">
    <name type="scientific">Engystomops pustulosus</name>
    <name type="common">Tungara frog</name>
    <name type="synonym">Physalaemus pustulosus</name>
    <dbReference type="NCBI Taxonomy" id="76066"/>
    <lineage>
        <taxon>Eukaryota</taxon>
        <taxon>Metazoa</taxon>
        <taxon>Chordata</taxon>
        <taxon>Craniata</taxon>
        <taxon>Vertebrata</taxon>
        <taxon>Euteleostomi</taxon>
        <taxon>Amphibia</taxon>
        <taxon>Batrachia</taxon>
        <taxon>Anura</taxon>
        <taxon>Neobatrachia</taxon>
        <taxon>Hyloidea</taxon>
        <taxon>Leptodactylidae</taxon>
        <taxon>Leiuperinae</taxon>
        <taxon>Engystomops</taxon>
    </lineage>
</organism>
<accession>A0AAV7CUZ7</accession>
<protein>
    <submittedName>
        <fullName evidence="2">Uncharacterized protein</fullName>
    </submittedName>
</protein>
<evidence type="ECO:0000256" key="1">
    <source>
        <dbReference type="SAM" id="MobiDB-lite"/>
    </source>
</evidence>
<dbReference type="Proteomes" id="UP000824782">
    <property type="component" value="Unassembled WGS sequence"/>
</dbReference>
<gene>
    <name evidence="2" type="ORF">GDO81_006173</name>
</gene>
<name>A0AAV7CUZ7_ENGPU</name>
<comment type="caution">
    <text evidence="2">The sequence shown here is derived from an EMBL/GenBank/DDBJ whole genome shotgun (WGS) entry which is preliminary data.</text>
</comment>
<evidence type="ECO:0000313" key="3">
    <source>
        <dbReference type="Proteomes" id="UP000824782"/>
    </source>
</evidence>
<evidence type="ECO:0000313" key="2">
    <source>
        <dbReference type="EMBL" id="KAG8588949.1"/>
    </source>
</evidence>
<reference evidence="2" key="1">
    <citation type="thesis" date="2020" institute="ProQuest LLC" country="789 East Eisenhower Parkway, Ann Arbor, MI, USA">
        <title>Comparative Genomics and Chromosome Evolution.</title>
        <authorList>
            <person name="Mudd A.B."/>
        </authorList>
    </citation>
    <scope>NUCLEOTIDE SEQUENCE</scope>
    <source>
        <strain evidence="2">237g6f4</strain>
        <tissue evidence="2">Blood</tissue>
    </source>
</reference>